<dbReference type="EnsemblMetazoa" id="ACUA029036-RA">
    <property type="protein sequence ID" value="ACUA029036-PA"/>
    <property type="gene ID" value="ACUA029036"/>
</dbReference>
<keyword evidence="2" id="KW-1185">Reference proteome</keyword>
<proteinExistence type="predicted"/>
<dbReference type="Proteomes" id="UP000075883">
    <property type="component" value="Unassembled WGS sequence"/>
</dbReference>
<sequence length="109" mass="12635">MKERLTDAVLFFSMGEEVIVYRRPLMGGLVADYATVDDGSVSFPRFVSCCRFFDQSLETRWDRTTRHDDFRVGNALELRASVLQIVTMWVIILGLSKRPNGMRRKRDTI</sequence>
<protein>
    <submittedName>
        <fullName evidence="1">Uncharacterized protein</fullName>
    </submittedName>
</protein>
<name>A0A182MX91_9DIPT</name>
<organism evidence="1 2">
    <name type="scientific">Anopheles culicifacies</name>
    <dbReference type="NCBI Taxonomy" id="139723"/>
    <lineage>
        <taxon>Eukaryota</taxon>
        <taxon>Metazoa</taxon>
        <taxon>Ecdysozoa</taxon>
        <taxon>Arthropoda</taxon>
        <taxon>Hexapoda</taxon>
        <taxon>Insecta</taxon>
        <taxon>Pterygota</taxon>
        <taxon>Neoptera</taxon>
        <taxon>Endopterygota</taxon>
        <taxon>Diptera</taxon>
        <taxon>Nematocera</taxon>
        <taxon>Culicoidea</taxon>
        <taxon>Culicidae</taxon>
        <taxon>Anophelinae</taxon>
        <taxon>Anopheles</taxon>
        <taxon>culicifacies species complex</taxon>
    </lineage>
</organism>
<reference evidence="1" key="2">
    <citation type="submission" date="2020-05" db="UniProtKB">
        <authorList>
            <consortium name="EnsemblMetazoa"/>
        </authorList>
    </citation>
    <scope>IDENTIFICATION</scope>
    <source>
        <strain evidence="1">A-37</strain>
    </source>
</reference>
<evidence type="ECO:0000313" key="1">
    <source>
        <dbReference type="EnsemblMetazoa" id="ACUA029036-PA"/>
    </source>
</evidence>
<reference evidence="2" key="1">
    <citation type="submission" date="2013-09" db="EMBL/GenBank/DDBJ databases">
        <title>The Genome Sequence of Anopheles culicifacies species A.</title>
        <authorList>
            <consortium name="The Broad Institute Genomics Platform"/>
            <person name="Neafsey D.E."/>
            <person name="Besansky N."/>
            <person name="Howell P."/>
            <person name="Walton C."/>
            <person name="Young S.K."/>
            <person name="Zeng Q."/>
            <person name="Gargeya S."/>
            <person name="Fitzgerald M."/>
            <person name="Haas B."/>
            <person name="Abouelleil A."/>
            <person name="Allen A.W."/>
            <person name="Alvarado L."/>
            <person name="Arachchi H.M."/>
            <person name="Berlin A.M."/>
            <person name="Chapman S.B."/>
            <person name="Gainer-Dewar J."/>
            <person name="Goldberg J."/>
            <person name="Griggs A."/>
            <person name="Gujja S."/>
            <person name="Hansen M."/>
            <person name="Howarth C."/>
            <person name="Imamovic A."/>
            <person name="Ireland A."/>
            <person name="Larimer J."/>
            <person name="McCowan C."/>
            <person name="Murphy C."/>
            <person name="Pearson M."/>
            <person name="Poon T.W."/>
            <person name="Priest M."/>
            <person name="Roberts A."/>
            <person name="Saif S."/>
            <person name="Shea T."/>
            <person name="Sisk P."/>
            <person name="Sykes S."/>
            <person name="Wortman J."/>
            <person name="Nusbaum C."/>
            <person name="Birren B."/>
        </authorList>
    </citation>
    <scope>NUCLEOTIDE SEQUENCE [LARGE SCALE GENOMIC DNA]</scope>
    <source>
        <strain evidence="2">A-37</strain>
    </source>
</reference>
<dbReference type="VEuPathDB" id="VectorBase:ACUA029036"/>
<evidence type="ECO:0000313" key="2">
    <source>
        <dbReference type="Proteomes" id="UP000075883"/>
    </source>
</evidence>
<dbReference type="AlphaFoldDB" id="A0A182MX91"/>
<dbReference type="EMBL" id="AXCM01005890">
    <property type="status" value="NOT_ANNOTATED_CDS"/>
    <property type="molecule type" value="Genomic_DNA"/>
</dbReference>
<accession>A0A182MX91</accession>